<accession>A0ABT0C4E3</accession>
<dbReference type="Gene3D" id="3.30.530.20">
    <property type="match status" value="1"/>
</dbReference>
<dbReference type="SUPFAM" id="SSF55961">
    <property type="entry name" value="Bet v1-like"/>
    <property type="match status" value="1"/>
</dbReference>
<dbReference type="Pfam" id="PF19569">
    <property type="entry name" value="START_2"/>
    <property type="match status" value="1"/>
</dbReference>
<dbReference type="Proteomes" id="UP001165444">
    <property type="component" value="Unassembled WGS sequence"/>
</dbReference>
<comment type="caution">
    <text evidence="2">The sequence shown here is derived from an EMBL/GenBank/DDBJ whole genome shotgun (WGS) entry which is preliminary data.</text>
</comment>
<evidence type="ECO:0000313" key="2">
    <source>
        <dbReference type="EMBL" id="MCJ2381882.1"/>
    </source>
</evidence>
<evidence type="ECO:0000313" key="3">
    <source>
        <dbReference type="Proteomes" id="UP001165444"/>
    </source>
</evidence>
<sequence>MNKEKFNIEYVFDNVSRSSLWNHITTSRGLSSWFAEKVSIKNNVYTFMWNKDEMKARAELIKQKEQIRYCLETENGGPFSYFEFSIHTLELTGTTSLQITDFAEPSEKEDAIDLWDSQIHALKRSLGI</sequence>
<organism evidence="2 3">
    <name type="scientific">Parabacteroides faecalis</name>
    <dbReference type="NCBI Taxonomy" id="2924040"/>
    <lineage>
        <taxon>Bacteria</taxon>
        <taxon>Pseudomonadati</taxon>
        <taxon>Bacteroidota</taxon>
        <taxon>Bacteroidia</taxon>
        <taxon>Bacteroidales</taxon>
        <taxon>Tannerellaceae</taxon>
        <taxon>Parabacteroides</taxon>
    </lineage>
</organism>
<evidence type="ECO:0000259" key="1">
    <source>
        <dbReference type="Pfam" id="PF19569"/>
    </source>
</evidence>
<dbReference type="InterPro" id="IPR045736">
    <property type="entry name" value="START_2"/>
</dbReference>
<protein>
    <submittedName>
        <fullName evidence="2">START-like domain-containing protein</fullName>
    </submittedName>
</protein>
<reference evidence="2 3" key="1">
    <citation type="submission" date="2022-03" db="EMBL/GenBank/DDBJ databases">
        <title>Parabacteroides sp. nov. isolated from swine feces.</title>
        <authorList>
            <person name="Bak J.E."/>
        </authorList>
    </citation>
    <scope>NUCLEOTIDE SEQUENCE [LARGE SCALE GENOMIC DNA]</scope>
    <source>
        <strain evidence="2 3">AGMB00274</strain>
    </source>
</reference>
<gene>
    <name evidence="2" type="ORF">MUN53_14925</name>
</gene>
<feature type="domain" description="START-like" evidence="1">
    <location>
        <begin position="2"/>
        <end position="127"/>
    </location>
</feature>
<dbReference type="EMBL" id="JAKZMM010000046">
    <property type="protein sequence ID" value="MCJ2381882.1"/>
    <property type="molecule type" value="Genomic_DNA"/>
</dbReference>
<name>A0ABT0C4E3_9BACT</name>
<proteinExistence type="predicted"/>
<keyword evidence="3" id="KW-1185">Reference proteome</keyword>
<dbReference type="InterPro" id="IPR023393">
    <property type="entry name" value="START-like_dom_sf"/>
</dbReference>
<dbReference type="RefSeq" id="WP_022456771.1">
    <property type="nucleotide sequence ID" value="NZ_JAKZMM010000046.1"/>
</dbReference>